<dbReference type="Proteomes" id="UP000012429">
    <property type="component" value="Unassembled WGS sequence"/>
</dbReference>
<comment type="caution">
    <text evidence="1">The sequence shown here is derived from an EMBL/GenBank/DDBJ whole genome shotgun (WGS) entry which is preliminary data.</text>
</comment>
<protein>
    <submittedName>
        <fullName evidence="1">Uncharacterized protein</fullName>
    </submittedName>
</protein>
<sequence>MNKIEIATLFIKAAIVDRRLPIQARPARLKGSWVPFTHSQADMRLWIRRNELSCQLQPNDDPIEEWFGKFFDEDNQRLKTEDIAIWEQANELIKLVADEGNRRALFHWAIAKAGGKEFSKWCRSEGIHEMTGSRRKDRAIVVIEQYLIRGTSPNTETDGFGVLPVGPVFEHISDNIAADAPNRRDRFVERDADTVFCKEGTVFNWRDMRKAEAQRRSELRRRQAA</sequence>
<dbReference type="EMBL" id="AQHN01000072">
    <property type="protein sequence ID" value="ENN86052.1"/>
    <property type="molecule type" value="Genomic_DNA"/>
</dbReference>
<gene>
    <name evidence="1" type="ORF">RHSP_31866</name>
</gene>
<accession>N6V4X0</accession>
<dbReference type="STRING" id="363754.RHSP_31866"/>
<organism evidence="1 2">
    <name type="scientific">Rhizobium freirei PRF 81</name>
    <dbReference type="NCBI Taxonomy" id="363754"/>
    <lineage>
        <taxon>Bacteria</taxon>
        <taxon>Pseudomonadati</taxon>
        <taxon>Pseudomonadota</taxon>
        <taxon>Alphaproteobacteria</taxon>
        <taxon>Hyphomicrobiales</taxon>
        <taxon>Rhizobiaceae</taxon>
        <taxon>Rhizobium/Agrobacterium group</taxon>
        <taxon>Rhizobium</taxon>
    </lineage>
</organism>
<dbReference type="OrthoDB" id="8114021at2"/>
<keyword evidence="2" id="KW-1185">Reference proteome</keyword>
<name>N6V4X0_9HYPH</name>
<reference evidence="1 2" key="1">
    <citation type="journal article" date="2012" name="BMC Genomics">
        <title>Genomic basis of broad host range and environmental adaptability of Rhizobium tropici CIAT 899 and Rhizobium sp. PRF 81 which are used in inoculants for common bean (Phaseolus vulgaris L.).</title>
        <authorList>
            <person name="Ormeno-Orrillo E."/>
            <person name="Menna P."/>
            <person name="Almeida L.G."/>
            <person name="Ollero F.J."/>
            <person name="Nicolas M.F."/>
            <person name="Pains Rodrigues E."/>
            <person name="Shigueyoshi Nakatani A."/>
            <person name="Silva Batista J.S."/>
            <person name="Oliveira Chueire L.M."/>
            <person name="Souza R.C."/>
            <person name="Ribeiro Vasconcelos A.T."/>
            <person name="Megias M."/>
            <person name="Hungria M."/>
            <person name="Martinez-Romero E."/>
        </authorList>
    </citation>
    <scope>NUCLEOTIDE SEQUENCE [LARGE SCALE GENOMIC DNA]</scope>
    <source>
        <strain evidence="1 2">PRF 81</strain>
    </source>
</reference>
<evidence type="ECO:0000313" key="2">
    <source>
        <dbReference type="Proteomes" id="UP000012429"/>
    </source>
</evidence>
<dbReference type="RefSeq" id="WP_004121183.1">
    <property type="nucleotide sequence ID" value="NZ_AQHN01000072.1"/>
</dbReference>
<proteinExistence type="predicted"/>
<dbReference type="AlphaFoldDB" id="N6V4X0"/>
<evidence type="ECO:0000313" key="1">
    <source>
        <dbReference type="EMBL" id="ENN86052.1"/>
    </source>
</evidence>